<evidence type="ECO:0000256" key="3">
    <source>
        <dbReference type="ARBA" id="ARBA00022448"/>
    </source>
</evidence>
<evidence type="ECO:0000256" key="5">
    <source>
        <dbReference type="ARBA" id="ARBA00022519"/>
    </source>
</evidence>
<dbReference type="SUPFAM" id="SSF82693">
    <property type="entry name" value="Multidrug efflux transporter AcrB pore domain, PN1, PN2, PC1 and PC2 subdomains"/>
    <property type="match status" value="4"/>
</dbReference>
<dbReference type="InterPro" id="IPR001036">
    <property type="entry name" value="Acrflvin-R"/>
</dbReference>
<evidence type="ECO:0000313" key="11">
    <source>
        <dbReference type="EMBL" id="RRQ49583.1"/>
    </source>
</evidence>
<gene>
    <name evidence="11" type="ORF">DZC72_02985</name>
</gene>
<dbReference type="SUPFAM" id="SSF82714">
    <property type="entry name" value="Multidrug efflux transporter AcrB TolC docking domain, DN and DC subdomains"/>
    <property type="match status" value="2"/>
</dbReference>
<evidence type="ECO:0000313" key="12">
    <source>
        <dbReference type="Proteomes" id="UP000286990"/>
    </source>
</evidence>
<keyword evidence="7 9" id="KW-1133">Transmembrane helix</keyword>
<accession>A0A426RKQ9</accession>
<evidence type="ECO:0000256" key="7">
    <source>
        <dbReference type="ARBA" id="ARBA00022989"/>
    </source>
</evidence>
<reference evidence="12" key="1">
    <citation type="submission" date="2018-08" db="EMBL/GenBank/DDBJ databases">
        <authorList>
            <person name="Khan S.A."/>
            <person name="J S.E."/>
        </authorList>
    </citation>
    <scope>NUCLEOTIDE SEQUENCE [LARGE SCALE GENOMIC DNA]</scope>
    <source>
        <strain evidence="12">PoM-212</strain>
    </source>
</reference>
<dbReference type="GO" id="GO:0005886">
    <property type="term" value="C:plasma membrane"/>
    <property type="evidence" value="ECO:0007669"/>
    <property type="project" value="UniProtKB-SubCell"/>
</dbReference>
<evidence type="ECO:0000256" key="4">
    <source>
        <dbReference type="ARBA" id="ARBA00022475"/>
    </source>
</evidence>
<dbReference type="Gene3D" id="3.30.70.1440">
    <property type="entry name" value="Multidrug efflux transporter AcrB pore domain"/>
    <property type="match status" value="1"/>
</dbReference>
<dbReference type="SUPFAM" id="SSF82866">
    <property type="entry name" value="Multidrug efflux transporter AcrB transmembrane domain"/>
    <property type="match status" value="2"/>
</dbReference>
<feature type="transmembrane region" description="Helical" evidence="9">
    <location>
        <begin position="367"/>
        <end position="387"/>
    </location>
</feature>
<dbReference type="AlphaFoldDB" id="A0A426RKQ9"/>
<feature type="transmembrane region" description="Helical" evidence="9">
    <location>
        <begin position="898"/>
        <end position="918"/>
    </location>
</feature>
<dbReference type="Pfam" id="PF00873">
    <property type="entry name" value="ACR_tran"/>
    <property type="match status" value="1"/>
</dbReference>
<feature type="transmembrane region" description="Helical" evidence="9">
    <location>
        <begin position="471"/>
        <end position="498"/>
    </location>
</feature>
<evidence type="ECO:0000259" key="10">
    <source>
        <dbReference type="PROSITE" id="PS50156"/>
    </source>
</evidence>
<dbReference type="EMBL" id="QUSX01000001">
    <property type="protein sequence ID" value="RRQ49583.1"/>
    <property type="molecule type" value="Genomic_DNA"/>
</dbReference>
<dbReference type="FunFam" id="1.20.1640.10:FF:000001">
    <property type="entry name" value="Efflux pump membrane transporter"/>
    <property type="match status" value="1"/>
</dbReference>
<feature type="transmembrane region" description="Helical" evidence="9">
    <location>
        <begin position="970"/>
        <end position="993"/>
    </location>
</feature>
<feature type="transmembrane region" description="Helical" evidence="9">
    <location>
        <begin position="341"/>
        <end position="360"/>
    </location>
</feature>
<dbReference type="GO" id="GO:0042910">
    <property type="term" value="F:xenobiotic transmembrane transporter activity"/>
    <property type="evidence" value="ECO:0007669"/>
    <property type="project" value="TreeGrafter"/>
</dbReference>
<dbReference type="Gene3D" id="3.30.2090.10">
    <property type="entry name" value="Multidrug efflux transporter AcrB TolC docking domain, DN and DC subdomains"/>
    <property type="match status" value="2"/>
</dbReference>
<sequence>MFSKFIKRPVLAIVISVIIVFVGLLSIKQLPISQFPEIAPTTVNIFIAYPGSSADVLVKSTLIPLETAINGVQGMRYIASDATSAGEATIRIIFEPGTDPDQAVVRVKTRVDQVMPNLPDLVQREGVIITPIQPSMLMYVNLYSDNVDDHELFLYNYAYTKMIPEIQRIDGIASAQILGSRKYAMRVWLKPDRMRAYNVSAEEILTAMEEQSILARPGRIGQSSGKTSQSLEYVLMYQDRYNEPQQYEEIIIKANEEGEILKLGDLADVELGSEFFDIYSNLDGKPSASIVLKQTFGSNASDVIDAVKDKLTELEKDLPSGLDYKISYDVSSFLNASIEQVLHTLRDAFILVAIVVFLFLGDWRSTLIPIIAVPVSLIGAFFVMQLFGLSINLITLFALVLAIGIVVDDAIVVVEAVHAKMEEKHVGPFEAVKVVVNEIGGAIIAITLVMVSVFIPIAFMTGPVGVFYRQFSITMAGSIVISAVVALTLTPVLCAMILKNNHGKERKKSPLDKFIDWFNRGFEKLTGKYGKVLDRIVARRVLTFGILIAFCVGIFFTNKTLPSGFIPNEDQGMIYAIIQTPPGSTLERTNDVARKLQQICEETEGVESVSSLAGYEIMTEGRGSNAGTCLINLKPWSERHHSVHEIMEELEEETKDLGAVIEYFEPPAVPGFGSSGGFSLRLLDKTDGTDYHEFERINNDFMEALSERKEIIGLFTFYSANYPQYELKINNKIAMQKGVSIDKAMENLNILIGSTYEQGFIRFGRFFKVYTQAAPEYRALPSDLEKLFVKNEEGEMVPYSAFMTMEKRLGPNEITRYNLYNSASIRGLPAKGFTSGDAIEAIKEVAEKTLPRGYDVDWEGLSYDESRRGNESLYVFIVVLIFVYFVLAAQYESFLLPFAILLSLPVGIFGSFVMLKAMGLANDVYAQIGLIMLVGLLGKNAVLIVEFAVQKRRQGSTILASAIEGAKVRFRPILMTSFAFIAGLIPLVIAHGAGAIGNRTIGGSAMGGMLMGTLFGVLIIPGLYYIFAKMADGRSLIKGESSEPVSEEFMRISEEESRTKTALREMKKLLKKLTKRNDDE</sequence>
<keyword evidence="6 9" id="KW-0812">Transmembrane</keyword>
<feature type="transmembrane region" description="Helical" evidence="9">
    <location>
        <begin position="924"/>
        <end position="949"/>
    </location>
</feature>
<feature type="transmembrane region" description="Helical" evidence="9">
    <location>
        <begin position="873"/>
        <end position="891"/>
    </location>
</feature>
<evidence type="ECO:0000256" key="6">
    <source>
        <dbReference type="ARBA" id="ARBA00022692"/>
    </source>
</evidence>
<keyword evidence="12" id="KW-1185">Reference proteome</keyword>
<evidence type="ECO:0000256" key="9">
    <source>
        <dbReference type="SAM" id="Phobius"/>
    </source>
</evidence>
<dbReference type="PROSITE" id="PS50156">
    <property type="entry name" value="SSD"/>
    <property type="match status" value="1"/>
</dbReference>
<dbReference type="Gene3D" id="3.30.70.1430">
    <property type="entry name" value="Multidrug efflux transporter AcrB pore domain"/>
    <property type="match status" value="2"/>
</dbReference>
<proteinExistence type="inferred from homology"/>
<keyword evidence="3" id="KW-0813">Transport</keyword>
<evidence type="ECO:0000256" key="2">
    <source>
        <dbReference type="ARBA" id="ARBA00010942"/>
    </source>
</evidence>
<comment type="similarity">
    <text evidence="2">Belongs to the resistance-nodulation-cell division (RND) (TC 2.A.6) family.</text>
</comment>
<dbReference type="Gene3D" id="3.30.70.1320">
    <property type="entry name" value="Multidrug efflux transporter AcrB pore domain like"/>
    <property type="match status" value="1"/>
</dbReference>
<dbReference type="RefSeq" id="WP_125221405.1">
    <property type="nucleotide sequence ID" value="NZ_QUSX01000001.1"/>
</dbReference>
<dbReference type="InterPro" id="IPR000731">
    <property type="entry name" value="SSD"/>
</dbReference>
<reference evidence="12" key="2">
    <citation type="submission" date="2018-12" db="EMBL/GenBank/DDBJ databases">
        <title>Maribacter lutimaris sp. nov., isolated from marine sediment.</title>
        <authorList>
            <person name="Kim K.K."/>
        </authorList>
    </citation>
    <scope>NUCLEOTIDE SEQUENCE [LARGE SCALE GENOMIC DNA]</scope>
    <source>
        <strain evidence="12">PoM-212</strain>
    </source>
</reference>
<dbReference type="GO" id="GO:0009636">
    <property type="term" value="P:response to toxic substance"/>
    <property type="evidence" value="ECO:0007669"/>
    <property type="project" value="UniProtKB-ARBA"/>
</dbReference>
<dbReference type="Proteomes" id="UP000286990">
    <property type="component" value="Unassembled WGS sequence"/>
</dbReference>
<dbReference type="NCBIfam" id="TIGR00915">
    <property type="entry name" value="2A0602"/>
    <property type="match status" value="1"/>
</dbReference>
<comment type="caution">
    <text evidence="11">The sequence shown here is derived from an EMBL/GenBank/DDBJ whole genome shotgun (WGS) entry which is preliminary data.</text>
</comment>
<evidence type="ECO:0000256" key="8">
    <source>
        <dbReference type="ARBA" id="ARBA00023136"/>
    </source>
</evidence>
<keyword evidence="4" id="KW-1003">Cell membrane</keyword>
<dbReference type="PANTHER" id="PTHR32063">
    <property type="match status" value="1"/>
</dbReference>
<comment type="subcellular location">
    <subcellularLocation>
        <location evidence="1">Cell inner membrane</location>
        <topology evidence="1">Multi-pass membrane protein</topology>
    </subcellularLocation>
</comment>
<dbReference type="GO" id="GO:0015562">
    <property type="term" value="F:efflux transmembrane transporter activity"/>
    <property type="evidence" value="ECO:0007669"/>
    <property type="project" value="InterPro"/>
</dbReference>
<feature type="transmembrane region" description="Helical" evidence="9">
    <location>
        <begin position="435"/>
        <end position="459"/>
    </location>
</feature>
<name>A0A426RKQ9_9FLAO</name>
<feature type="transmembrane region" description="Helical" evidence="9">
    <location>
        <begin position="1005"/>
        <end position="1027"/>
    </location>
</feature>
<evidence type="ECO:0000256" key="1">
    <source>
        <dbReference type="ARBA" id="ARBA00004429"/>
    </source>
</evidence>
<dbReference type="PANTHER" id="PTHR32063:SF9">
    <property type="entry name" value="SIMILAR TO MULTIDRUG RESISTANCE PROTEIN MEXB"/>
    <property type="match status" value="1"/>
</dbReference>
<feature type="transmembrane region" description="Helical" evidence="9">
    <location>
        <begin position="393"/>
        <end position="414"/>
    </location>
</feature>
<keyword evidence="5" id="KW-0997">Cell inner membrane</keyword>
<feature type="transmembrane region" description="Helical" evidence="9">
    <location>
        <begin position="537"/>
        <end position="556"/>
    </location>
</feature>
<dbReference type="Gene3D" id="1.20.1640.10">
    <property type="entry name" value="Multidrug efflux transporter AcrB transmembrane domain"/>
    <property type="match status" value="2"/>
</dbReference>
<dbReference type="PRINTS" id="PR00702">
    <property type="entry name" value="ACRIFLAVINRP"/>
</dbReference>
<dbReference type="InterPro" id="IPR027463">
    <property type="entry name" value="AcrB_DN_DC_subdom"/>
</dbReference>
<keyword evidence="8 9" id="KW-0472">Membrane</keyword>
<organism evidence="11 12">
    <name type="scientific">Maribacter algicola</name>
    <dbReference type="NCBI Taxonomy" id="2498892"/>
    <lineage>
        <taxon>Bacteria</taxon>
        <taxon>Pseudomonadati</taxon>
        <taxon>Bacteroidota</taxon>
        <taxon>Flavobacteriia</taxon>
        <taxon>Flavobacteriales</taxon>
        <taxon>Flavobacteriaceae</taxon>
        <taxon>Maribacter</taxon>
    </lineage>
</organism>
<dbReference type="OrthoDB" id="9758940at2"/>
<dbReference type="InterPro" id="IPR004764">
    <property type="entry name" value="MdtF-like"/>
</dbReference>
<feature type="domain" description="SSD" evidence="10">
    <location>
        <begin position="370"/>
        <end position="496"/>
    </location>
</feature>
<protein>
    <submittedName>
        <fullName evidence="11">Hydrophobe/amphiphile efflux-1 family RND transporter</fullName>
    </submittedName>
</protein>